<dbReference type="Proteomes" id="UP000811246">
    <property type="component" value="Chromosome 14"/>
</dbReference>
<protein>
    <submittedName>
        <fullName evidence="2">Uncharacterized protein</fullName>
    </submittedName>
</protein>
<keyword evidence="1" id="KW-1133">Transmembrane helix</keyword>
<comment type="caution">
    <text evidence="2">The sequence shown here is derived from an EMBL/GenBank/DDBJ whole genome shotgun (WGS) entry which is preliminary data.</text>
</comment>
<evidence type="ECO:0000313" key="2">
    <source>
        <dbReference type="EMBL" id="KAG6679379.1"/>
    </source>
</evidence>
<evidence type="ECO:0000313" key="3">
    <source>
        <dbReference type="Proteomes" id="UP000811246"/>
    </source>
</evidence>
<name>A0A922DAH2_CARIL</name>
<gene>
    <name evidence="2" type="ORF">I3842_14G128200</name>
</gene>
<proteinExistence type="predicted"/>
<dbReference type="AlphaFoldDB" id="A0A922DAH2"/>
<feature type="transmembrane region" description="Helical" evidence="1">
    <location>
        <begin position="44"/>
        <end position="63"/>
    </location>
</feature>
<organism evidence="2 3">
    <name type="scientific">Carya illinoinensis</name>
    <name type="common">Pecan</name>
    <dbReference type="NCBI Taxonomy" id="32201"/>
    <lineage>
        <taxon>Eukaryota</taxon>
        <taxon>Viridiplantae</taxon>
        <taxon>Streptophyta</taxon>
        <taxon>Embryophyta</taxon>
        <taxon>Tracheophyta</taxon>
        <taxon>Spermatophyta</taxon>
        <taxon>Magnoliopsida</taxon>
        <taxon>eudicotyledons</taxon>
        <taxon>Gunneridae</taxon>
        <taxon>Pentapetalae</taxon>
        <taxon>rosids</taxon>
        <taxon>fabids</taxon>
        <taxon>Fagales</taxon>
        <taxon>Juglandaceae</taxon>
        <taxon>Carya</taxon>
    </lineage>
</organism>
<feature type="transmembrane region" description="Helical" evidence="1">
    <location>
        <begin position="84"/>
        <end position="104"/>
    </location>
</feature>
<keyword evidence="1" id="KW-0812">Transmembrane</keyword>
<reference evidence="2" key="1">
    <citation type="submission" date="2021-01" db="EMBL/GenBank/DDBJ databases">
        <authorList>
            <person name="Lovell J.T."/>
            <person name="Bentley N."/>
            <person name="Bhattarai G."/>
            <person name="Jenkins J.W."/>
            <person name="Sreedasyam A."/>
            <person name="Alarcon Y."/>
            <person name="Bock C."/>
            <person name="Boston L."/>
            <person name="Carlson J."/>
            <person name="Cervantes K."/>
            <person name="Clermont K."/>
            <person name="Krom N."/>
            <person name="Kubenka K."/>
            <person name="Mamidi S."/>
            <person name="Mattison C."/>
            <person name="Monteros M."/>
            <person name="Pisani C."/>
            <person name="Plott C."/>
            <person name="Rajasekar S."/>
            <person name="Rhein H.S."/>
            <person name="Rohla C."/>
            <person name="Song M."/>
            <person name="Hilaire R.S."/>
            <person name="Shu S."/>
            <person name="Wells L."/>
            <person name="Wang X."/>
            <person name="Webber J."/>
            <person name="Heerema R.J."/>
            <person name="Klein P."/>
            <person name="Conner P."/>
            <person name="Grauke L."/>
            <person name="Grimwood J."/>
            <person name="Schmutz J."/>
            <person name="Randall J.J."/>
        </authorList>
    </citation>
    <scope>NUCLEOTIDE SEQUENCE</scope>
    <source>
        <tissue evidence="2">Leaf</tissue>
    </source>
</reference>
<sequence length="120" mass="13416">MKRGGWCRFGPPSSLFPFVLIRPYFLGPLGEGGESPYKLNGINLVELILLVVCIMIFLDHFLANFMKALKRTAVITMARLVGTFVNLNSGVQACCFFFFFWALLDNLVQMGEGEGEKEGE</sequence>
<evidence type="ECO:0000256" key="1">
    <source>
        <dbReference type="SAM" id="Phobius"/>
    </source>
</evidence>
<keyword evidence="1" id="KW-0472">Membrane</keyword>
<accession>A0A922DAH2</accession>
<dbReference type="EMBL" id="CM031838">
    <property type="protein sequence ID" value="KAG6679379.1"/>
    <property type="molecule type" value="Genomic_DNA"/>
</dbReference>